<name>A0ABN1N543_9BACT</name>
<proteinExistence type="predicted"/>
<evidence type="ECO:0000313" key="2">
    <source>
        <dbReference type="EMBL" id="GAA0880828.1"/>
    </source>
</evidence>
<dbReference type="RefSeq" id="WP_343854388.1">
    <property type="nucleotide sequence ID" value="NZ_BAAAFI010000047.1"/>
</dbReference>
<evidence type="ECO:0000313" key="3">
    <source>
        <dbReference type="Proteomes" id="UP001500469"/>
    </source>
</evidence>
<keyword evidence="1" id="KW-0472">Membrane</keyword>
<accession>A0ABN1N543</accession>
<dbReference type="Proteomes" id="UP001500469">
    <property type="component" value="Unassembled WGS sequence"/>
</dbReference>
<dbReference type="EMBL" id="BAAAFI010000047">
    <property type="protein sequence ID" value="GAA0880828.1"/>
    <property type="molecule type" value="Genomic_DNA"/>
</dbReference>
<keyword evidence="1" id="KW-1133">Transmembrane helix</keyword>
<protein>
    <recommendedName>
        <fullName evidence="4">DUF2938 domain-containing protein</fullName>
    </recommendedName>
</protein>
<reference evidence="2 3" key="1">
    <citation type="journal article" date="2019" name="Int. J. Syst. Evol. Microbiol.">
        <title>The Global Catalogue of Microorganisms (GCM) 10K type strain sequencing project: providing services to taxonomists for standard genome sequencing and annotation.</title>
        <authorList>
            <consortium name="The Broad Institute Genomics Platform"/>
            <consortium name="The Broad Institute Genome Sequencing Center for Infectious Disease"/>
            <person name="Wu L."/>
            <person name="Ma J."/>
        </authorList>
    </citation>
    <scope>NUCLEOTIDE SEQUENCE [LARGE SCALE GENOMIC DNA]</scope>
    <source>
        <strain evidence="2 3">JCM 16112</strain>
    </source>
</reference>
<feature type="transmembrane region" description="Helical" evidence="1">
    <location>
        <begin position="59"/>
        <end position="81"/>
    </location>
</feature>
<keyword evidence="1" id="KW-0812">Transmembrane</keyword>
<sequence length="160" mass="17800">MDIKHFLISVLSGVAGTLGMTAVMYLYAALSRQFTKVIHLLGGLLAGDPDFRKPHKNSLILGTIAHFGVGVIFSFAYFLLWNWGIFRIDLLDSILIGAASGVVAIIVWKSYLSLHHSPPNLSQTHYFIALFLAHLVFGLISVNVFQLITDNPELWFELQD</sequence>
<evidence type="ECO:0000256" key="1">
    <source>
        <dbReference type="SAM" id="Phobius"/>
    </source>
</evidence>
<feature type="transmembrane region" description="Helical" evidence="1">
    <location>
        <begin position="93"/>
        <end position="114"/>
    </location>
</feature>
<organism evidence="2 3">
    <name type="scientific">Algoriphagus jejuensis</name>
    <dbReference type="NCBI Taxonomy" id="419934"/>
    <lineage>
        <taxon>Bacteria</taxon>
        <taxon>Pseudomonadati</taxon>
        <taxon>Bacteroidota</taxon>
        <taxon>Cytophagia</taxon>
        <taxon>Cytophagales</taxon>
        <taxon>Cyclobacteriaceae</taxon>
        <taxon>Algoriphagus</taxon>
    </lineage>
</organism>
<evidence type="ECO:0008006" key="4">
    <source>
        <dbReference type="Google" id="ProtNLM"/>
    </source>
</evidence>
<keyword evidence="3" id="KW-1185">Reference proteome</keyword>
<comment type="caution">
    <text evidence="2">The sequence shown here is derived from an EMBL/GenBank/DDBJ whole genome shotgun (WGS) entry which is preliminary data.</text>
</comment>
<feature type="transmembrane region" description="Helical" evidence="1">
    <location>
        <begin position="126"/>
        <end position="148"/>
    </location>
</feature>
<feature type="transmembrane region" description="Helical" evidence="1">
    <location>
        <begin position="6"/>
        <end position="28"/>
    </location>
</feature>
<gene>
    <name evidence="2" type="ORF">GCM10009119_37980</name>
</gene>